<dbReference type="Proteomes" id="UP001138961">
    <property type="component" value="Unassembled WGS sequence"/>
</dbReference>
<keyword evidence="5 6" id="KW-0472">Membrane</keyword>
<dbReference type="RefSeq" id="WP_090160512.1">
    <property type="nucleotide sequence ID" value="NZ_JAJATZ010000002.1"/>
</dbReference>
<keyword evidence="8" id="KW-1185">Reference proteome</keyword>
<evidence type="ECO:0000313" key="8">
    <source>
        <dbReference type="Proteomes" id="UP001138961"/>
    </source>
</evidence>
<feature type="transmembrane region" description="Helical" evidence="6">
    <location>
        <begin position="149"/>
        <end position="169"/>
    </location>
</feature>
<feature type="transmembrane region" description="Helical" evidence="6">
    <location>
        <begin position="304"/>
        <end position="331"/>
    </location>
</feature>
<keyword evidence="3 6" id="KW-0812">Transmembrane</keyword>
<dbReference type="InterPro" id="IPR002549">
    <property type="entry name" value="AI-2E-like"/>
</dbReference>
<accession>A0ABS8BSC4</accession>
<evidence type="ECO:0000256" key="4">
    <source>
        <dbReference type="ARBA" id="ARBA00022989"/>
    </source>
</evidence>
<evidence type="ECO:0000256" key="6">
    <source>
        <dbReference type="SAM" id="Phobius"/>
    </source>
</evidence>
<dbReference type="Pfam" id="PF01594">
    <property type="entry name" value="AI-2E_transport"/>
    <property type="match status" value="1"/>
</dbReference>
<comment type="subcellular location">
    <subcellularLocation>
        <location evidence="1">Membrane</location>
        <topology evidence="1">Multi-pass membrane protein</topology>
    </subcellularLocation>
</comment>
<reference evidence="7" key="1">
    <citation type="submission" date="2021-10" db="EMBL/GenBank/DDBJ databases">
        <title>Loktanella gaetbuli sp. nov., isolated from a tidal flat.</title>
        <authorList>
            <person name="Park S."/>
            <person name="Yoon J.-H."/>
        </authorList>
    </citation>
    <scope>NUCLEOTIDE SEQUENCE</scope>
    <source>
        <strain evidence="7">TSTF-M6</strain>
    </source>
</reference>
<feature type="transmembrane region" description="Helical" evidence="6">
    <location>
        <begin position="65"/>
        <end position="90"/>
    </location>
</feature>
<comment type="similarity">
    <text evidence="2">Belongs to the autoinducer-2 exporter (AI-2E) (TC 2.A.86) family.</text>
</comment>
<organism evidence="7 8">
    <name type="scientific">Loktanella gaetbuli</name>
    <dbReference type="NCBI Taxonomy" id="2881335"/>
    <lineage>
        <taxon>Bacteria</taxon>
        <taxon>Pseudomonadati</taxon>
        <taxon>Pseudomonadota</taxon>
        <taxon>Alphaproteobacteria</taxon>
        <taxon>Rhodobacterales</taxon>
        <taxon>Roseobacteraceae</taxon>
        <taxon>Loktanella</taxon>
    </lineage>
</organism>
<dbReference type="EMBL" id="JAJATZ010000002">
    <property type="protein sequence ID" value="MCB5198351.1"/>
    <property type="molecule type" value="Genomic_DNA"/>
</dbReference>
<evidence type="ECO:0000256" key="5">
    <source>
        <dbReference type="ARBA" id="ARBA00023136"/>
    </source>
</evidence>
<name>A0ABS8BSC4_9RHOB</name>
<evidence type="ECO:0000256" key="1">
    <source>
        <dbReference type="ARBA" id="ARBA00004141"/>
    </source>
</evidence>
<feature type="transmembrane region" description="Helical" evidence="6">
    <location>
        <begin position="205"/>
        <end position="227"/>
    </location>
</feature>
<keyword evidence="4 6" id="KW-1133">Transmembrane helix</keyword>
<proteinExistence type="inferred from homology"/>
<gene>
    <name evidence="7" type="ORF">LGQ03_03785</name>
</gene>
<feature type="transmembrane region" description="Helical" evidence="6">
    <location>
        <begin position="268"/>
        <end position="284"/>
    </location>
</feature>
<feature type="transmembrane region" description="Helical" evidence="6">
    <location>
        <begin position="233"/>
        <end position="256"/>
    </location>
</feature>
<protein>
    <submittedName>
        <fullName evidence="7">AI-2E family transporter</fullName>
    </submittedName>
</protein>
<dbReference type="PANTHER" id="PTHR21716:SF16">
    <property type="entry name" value="BLL1467 PROTEIN"/>
    <property type="match status" value="1"/>
</dbReference>
<evidence type="ECO:0000256" key="2">
    <source>
        <dbReference type="ARBA" id="ARBA00009773"/>
    </source>
</evidence>
<evidence type="ECO:0000256" key="3">
    <source>
        <dbReference type="ARBA" id="ARBA00022692"/>
    </source>
</evidence>
<evidence type="ECO:0000313" key="7">
    <source>
        <dbReference type="EMBL" id="MCB5198351.1"/>
    </source>
</evidence>
<dbReference type="PANTHER" id="PTHR21716">
    <property type="entry name" value="TRANSMEMBRANE PROTEIN"/>
    <property type="match status" value="1"/>
</dbReference>
<comment type="caution">
    <text evidence="7">The sequence shown here is derived from an EMBL/GenBank/DDBJ whole genome shotgun (WGS) entry which is preliminary data.</text>
</comment>
<feature type="transmembrane region" description="Helical" evidence="6">
    <location>
        <begin position="36"/>
        <end position="53"/>
    </location>
</feature>
<feature type="transmembrane region" description="Helical" evidence="6">
    <location>
        <begin position="12"/>
        <end position="30"/>
    </location>
</feature>
<sequence>MKSATHLESIRRSLTLLMLIAIFVTCYFARDLILPVMLGFLIALTLSPVSRGLSRIGVPHWASGVGLIAITTTLIGLIILFGAGTVSTWMSDFDDLARELQFKLAGVFRQLESVRQAGEDVAKMAAAGGEAAQEVVVQQPTMLDSAFDMAGTLGATLAVALVLATFLLASGDMFYIKLVQSFETMSGKKRALTMVYDIERKVSHYLLTITVINASLGLCIGVALTLLGLPYGWLWGIVAFLLNYLPYLGAMAGVLMVGAISIITFDEFGYALLAPLVYLTFTTIEGNFVTPSLLGRQLKMNTVAVFLTVVLWAWLWGIPGALVAVPFLVVFKVVADNIDSLAIVSNFLSGADSSELRDLRRAPIAFEDHGAHKDD</sequence>